<gene>
    <name evidence="2" type="ORF">JBS370_LOCUS35191</name>
</gene>
<feature type="non-terminal residue" evidence="2">
    <location>
        <position position="41"/>
    </location>
</feature>
<dbReference type="EMBL" id="CAJOBD010011948">
    <property type="protein sequence ID" value="CAF4174659.1"/>
    <property type="molecule type" value="Genomic_DNA"/>
</dbReference>
<name>A0A819ZTF5_9BILA</name>
<evidence type="ECO:0000313" key="3">
    <source>
        <dbReference type="Proteomes" id="UP000663836"/>
    </source>
</evidence>
<sequence>MTYSTDSSPWAIAVGDFNNDTILDIVVTNHGNDNIGIFLGC</sequence>
<dbReference type="InterPro" id="IPR013517">
    <property type="entry name" value="FG-GAP"/>
</dbReference>
<organism evidence="2 3">
    <name type="scientific">Rotaria sordida</name>
    <dbReference type="NCBI Taxonomy" id="392033"/>
    <lineage>
        <taxon>Eukaryota</taxon>
        <taxon>Metazoa</taxon>
        <taxon>Spiralia</taxon>
        <taxon>Gnathifera</taxon>
        <taxon>Rotifera</taxon>
        <taxon>Eurotatoria</taxon>
        <taxon>Bdelloidea</taxon>
        <taxon>Philodinida</taxon>
        <taxon>Philodinidae</taxon>
        <taxon>Rotaria</taxon>
    </lineage>
</organism>
<dbReference type="Proteomes" id="UP000663836">
    <property type="component" value="Unassembled WGS sequence"/>
</dbReference>
<reference evidence="2" key="1">
    <citation type="submission" date="2021-02" db="EMBL/GenBank/DDBJ databases">
        <authorList>
            <person name="Nowell W R."/>
        </authorList>
    </citation>
    <scope>NUCLEOTIDE SEQUENCE</scope>
</reference>
<accession>A0A819ZTF5</accession>
<dbReference type="AlphaFoldDB" id="A0A819ZTF5"/>
<dbReference type="SUPFAM" id="SSF69318">
    <property type="entry name" value="Integrin alpha N-terminal domain"/>
    <property type="match status" value="1"/>
</dbReference>
<proteinExistence type="predicted"/>
<dbReference type="InterPro" id="IPR028994">
    <property type="entry name" value="Integrin_alpha_N"/>
</dbReference>
<evidence type="ECO:0008006" key="4">
    <source>
        <dbReference type="Google" id="ProtNLM"/>
    </source>
</evidence>
<dbReference type="Pfam" id="PF01839">
    <property type="entry name" value="FG-GAP"/>
    <property type="match status" value="1"/>
</dbReference>
<comment type="caution">
    <text evidence="2">The sequence shown here is derived from an EMBL/GenBank/DDBJ whole genome shotgun (WGS) entry which is preliminary data.</text>
</comment>
<protein>
    <recommendedName>
        <fullName evidence="4">VCBS repeat-containing protein</fullName>
    </recommendedName>
</protein>
<keyword evidence="1" id="KW-0732">Signal</keyword>
<evidence type="ECO:0000256" key="1">
    <source>
        <dbReference type="ARBA" id="ARBA00022729"/>
    </source>
</evidence>
<evidence type="ECO:0000313" key="2">
    <source>
        <dbReference type="EMBL" id="CAF4174659.1"/>
    </source>
</evidence>